<accession>A0A1X0NXH2</accession>
<dbReference type="RefSeq" id="XP_028883462.1">
    <property type="nucleotide sequence ID" value="XM_029025146.1"/>
</dbReference>
<evidence type="ECO:0000256" key="1">
    <source>
        <dbReference type="SAM" id="MobiDB-lite"/>
    </source>
</evidence>
<evidence type="ECO:0000259" key="3">
    <source>
        <dbReference type="PROSITE" id="PS50192"/>
    </source>
</evidence>
<evidence type="ECO:0000313" key="4">
    <source>
        <dbReference type="EMBL" id="ORC89396.1"/>
    </source>
</evidence>
<feature type="transmembrane region" description="Helical" evidence="2">
    <location>
        <begin position="88"/>
        <end position="105"/>
    </location>
</feature>
<keyword evidence="2" id="KW-0472">Membrane</keyword>
<dbReference type="VEuPathDB" id="TriTrypDB:TM35_000121710"/>
<gene>
    <name evidence="4" type="ORF">TM35_000121710</name>
</gene>
<proteinExistence type="predicted"/>
<dbReference type="InterPro" id="IPR000727">
    <property type="entry name" value="T_SNARE_dom"/>
</dbReference>
<comment type="caution">
    <text evidence="4">The sequence shown here is derived from an EMBL/GenBank/DDBJ whole genome shotgun (WGS) entry which is preliminary data.</text>
</comment>
<evidence type="ECO:0000313" key="5">
    <source>
        <dbReference type="Proteomes" id="UP000192257"/>
    </source>
</evidence>
<protein>
    <submittedName>
        <fullName evidence="4">Member of the syntaxin family of t-SNARE</fullName>
    </submittedName>
</protein>
<dbReference type="GeneID" id="39984926"/>
<organism evidence="4 5">
    <name type="scientific">Trypanosoma theileri</name>
    <dbReference type="NCBI Taxonomy" id="67003"/>
    <lineage>
        <taxon>Eukaryota</taxon>
        <taxon>Discoba</taxon>
        <taxon>Euglenozoa</taxon>
        <taxon>Kinetoplastea</taxon>
        <taxon>Metakinetoplastina</taxon>
        <taxon>Trypanosomatida</taxon>
        <taxon>Trypanosomatidae</taxon>
        <taxon>Trypanosoma</taxon>
    </lineage>
</organism>
<name>A0A1X0NXH2_9TRYP</name>
<keyword evidence="5" id="KW-1185">Reference proteome</keyword>
<feature type="compositionally biased region" description="Low complexity" evidence="1">
    <location>
        <begin position="1"/>
        <end position="17"/>
    </location>
</feature>
<feature type="domain" description="T-SNARE coiled-coil homology" evidence="3">
    <location>
        <begin position="18"/>
        <end position="80"/>
    </location>
</feature>
<dbReference type="OrthoDB" id="261831at2759"/>
<dbReference type="Proteomes" id="UP000192257">
    <property type="component" value="Unassembled WGS sequence"/>
</dbReference>
<dbReference type="SUPFAM" id="SSF58038">
    <property type="entry name" value="SNARE fusion complex"/>
    <property type="match status" value="1"/>
</dbReference>
<dbReference type="CDD" id="cd15841">
    <property type="entry name" value="SNARE_Qc"/>
    <property type="match status" value="1"/>
</dbReference>
<dbReference type="Gene3D" id="1.20.5.110">
    <property type="match status" value="1"/>
</dbReference>
<sequence length="106" mass="12109">MSRQQPSPQQQQQQTQPWDHITEQNKLLDQLHSSVMNTRHYAVSIGNDLREQEGMLDELHSGVTLAADESRRQNSNVVRLLKESENRGFCTAVIVLVAIMILLIMI</sequence>
<dbReference type="EMBL" id="NBCO01000012">
    <property type="protein sequence ID" value="ORC89396.1"/>
    <property type="molecule type" value="Genomic_DNA"/>
</dbReference>
<keyword evidence="2" id="KW-1133">Transmembrane helix</keyword>
<feature type="region of interest" description="Disordered" evidence="1">
    <location>
        <begin position="1"/>
        <end position="20"/>
    </location>
</feature>
<dbReference type="AlphaFoldDB" id="A0A1X0NXH2"/>
<keyword evidence="2" id="KW-0812">Transmembrane</keyword>
<reference evidence="4 5" key="1">
    <citation type="submission" date="2017-03" db="EMBL/GenBank/DDBJ databases">
        <title>An alternative strategy for trypanosome survival in the mammalian bloodstream revealed through genome and transcriptome analysis of the ubiquitous bovine parasite Trypanosoma (Megatrypanum) theileri.</title>
        <authorList>
            <person name="Kelly S."/>
            <person name="Ivens A."/>
            <person name="Mott A."/>
            <person name="O'Neill E."/>
            <person name="Emms D."/>
            <person name="Macleod O."/>
            <person name="Voorheis P."/>
            <person name="Matthews J."/>
            <person name="Matthews K."/>
            <person name="Carrington M."/>
        </authorList>
    </citation>
    <scope>NUCLEOTIDE SEQUENCE [LARGE SCALE GENOMIC DNA]</scope>
    <source>
        <strain evidence="4">Edinburgh</strain>
    </source>
</reference>
<evidence type="ECO:0000256" key="2">
    <source>
        <dbReference type="SAM" id="Phobius"/>
    </source>
</evidence>
<dbReference type="PROSITE" id="PS50192">
    <property type="entry name" value="T_SNARE"/>
    <property type="match status" value="1"/>
</dbReference>